<evidence type="ECO:0000256" key="8">
    <source>
        <dbReference type="ARBA" id="ARBA00023136"/>
    </source>
</evidence>
<evidence type="ECO:0000256" key="5">
    <source>
        <dbReference type="ARBA" id="ARBA00022927"/>
    </source>
</evidence>
<keyword evidence="5" id="KW-0653">Protein transport</keyword>
<keyword evidence="3" id="KW-0813">Transport</keyword>
<keyword evidence="6 10" id="KW-1133">Transmembrane helix</keyword>
<feature type="region of interest" description="Disordered" evidence="9">
    <location>
        <begin position="181"/>
        <end position="207"/>
    </location>
</feature>
<keyword evidence="7" id="KW-0175">Coiled coil</keyword>
<reference evidence="11" key="2">
    <citation type="submission" date="2024-10" db="UniProtKB">
        <authorList>
            <consortium name="EnsemblProtists"/>
        </authorList>
    </citation>
    <scope>IDENTIFICATION</scope>
</reference>
<keyword evidence="4 10" id="KW-0812">Transmembrane</keyword>
<evidence type="ECO:0000256" key="2">
    <source>
        <dbReference type="ARBA" id="ARBA00009063"/>
    </source>
</evidence>
<comment type="similarity">
    <text evidence="2">Belongs to the syntaxin family.</text>
</comment>
<dbReference type="GO" id="GO:0031201">
    <property type="term" value="C:SNARE complex"/>
    <property type="evidence" value="ECO:0007669"/>
    <property type="project" value="TreeGrafter"/>
</dbReference>
<organism evidence="11 12">
    <name type="scientific">Emiliania huxleyi (strain CCMP1516)</name>
    <dbReference type="NCBI Taxonomy" id="280463"/>
    <lineage>
        <taxon>Eukaryota</taxon>
        <taxon>Haptista</taxon>
        <taxon>Haptophyta</taxon>
        <taxon>Prymnesiophyceae</taxon>
        <taxon>Isochrysidales</taxon>
        <taxon>Noelaerhabdaceae</taxon>
        <taxon>Emiliania</taxon>
    </lineage>
</organism>
<dbReference type="STRING" id="2903.R1BBG6"/>
<evidence type="ECO:0000256" key="7">
    <source>
        <dbReference type="ARBA" id="ARBA00023054"/>
    </source>
</evidence>
<evidence type="ECO:0000256" key="1">
    <source>
        <dbReference type="ARBA" id="ARBA00004211"/>
    </source>
</evidence>
<comment type="subcellular location">
    <subcellularLocation>
        <location evidence="1">Membrane</location>
        <topology evidence="1">Single-pass type IV membrane protein</topology>
    </subcellularLocation>
</comment>
<dbReference type="GO" id="GO:0006890">
    <property type="term" value="P:retrograde vesicle-mediated transport, Golgi to endoplasmic reticulum"/>
    <property type="evidence" value="ECO:0007669"/>
    <property type="project" value="TreeGrafter"/>
</dbReference>
<evidence type="ECO:0000313" key="11">
    <source>
        <dbReference type="EnsemblProtists" id="EOD07033"/>
    </source>
</evidence>
<dbReference type="eggNOG" id="KOG3894">
    <property type="taxonomic scope" value="Eukaryota"/>
</dbReference>
<keyword evidence="12" id="KW-1185">Reference proteome</keyword>
<dbReference type="Proteomes" id="UP000013827">
    <property type="component" value="Unassembled WGS sequence"/>
</dbReference>
<dbReference type="EnsemblProtists" id="EOD07033">
    <property type="protein sequence ID" value="EOD07033"/>
    <property type="gene ID" value="EMIHUDRAFT_96906"/>
</dbReference>
<keyword evidence="8 10" id="KW-0472">Membrane</keyword>
<evidence type="ECO:0000256" key="10">
    <source>
        <dbReference type="SAM" id="Phobius"/>
    </source>
</evidence>
<protein>
    <submittedName>
        <fullName evidence="11">Uncharacterized protein</fullName>
    </submittedName>
</protein>
<name>A0A0D3I6Z8_EMIH1</name>
<dbReference type="KEGG" id="ehx:EMIHUDRAFT_96906"/>
<dbReference type="GeneID" id="17253308"/>
<dbReference type="HOGENOM" id="CLU_988462_0_0_1"/>
<dbReference type="GO" id="GO:0005783">
    <property type="term" value="C:endoplasmic reticulum"/>
    <property type="evidence" value="ECO:0007669"/>
    <property type="project" value="TreeGrafter"/>
</dbReference>
<dbReference type="RefSeq" id="XP_005759462.1">
    <property type="nucleotide sequence ID" value="XM_005759405.1"/>
</dbReference>
<feature type="region of interest" description="Disordered" evidence="9">
    <location>
        <begin position="107"/>
        <end position="145"/>
    </location>
</feature>
<evidence type="ECO:0000256" key="6">
    <source>
        <dbReference type="ARBA" id="ARBA00022989"/>
    </source>
</evidence>
<dbReference type="PANTHER" id="PTHR15959">
    <property type="entry name" value="SYNTAXIN-18"/>
    <property type="match status" value="1"/>
</dbReference>
<dbReference type="PaxDb" id="2903-EOD07033"/>
<evidence type="ECO:0000313" key="12">
    <source>
        <dbReference type="Proteomes" id="UP000013827"/>
    </source>
</evidence>
<sequence>MGVCVDRTSDWRAAVRAQRQRIGQSTPSDELLRRPRPARDAFCAGALEAHSRIGEMVRRLRASHAAYVLDDGLNGLTEAERDALDGEGERVLGSSREAIERLAKSLAKSVGGGASAREADSGDAVAGEAVETRGGERGGQPQQHRKAMLDSLNDELRELGRRLLRDAQRASRLKRAMEAREGRLSADVKTPAHQFSEAGNRSGLPPEEWRGADASMLEVSSLSHMFASKIEQQSHQSTSENLTLGNRYIDSAAKHSRDFRLLVLTFLLVASLSLIFLDWYYP</sequence>
<feature type="transmembrane region" description="Helical" evidence="10">
    <location>
        <begin position="261"/>
        <end position="281"/>
    </location>
</feature>
<evidence type="ECO:0000256" key="3">
    <source>
        <dbReference type="ARBA" id="ARBA00022448"/>
    </source>
</evidence>
<proteinExistence type="inferred from homology"/>
<reference evidence="12" key="1">
    <citation type="journal article" date="2013" name="Nature">
        <title>Pan genome of the phytoplankton Emiliania underpins its global distribution.</title>
        <authorList>
            <person name="Read B.A."/>
            <person name="Kegel J."/>
            <person name="Klute M.J."/>
            <person name="Kuo A."/>
            <person name="Lefebvre S.C."/>
            <person name="Maumus F."/>
            <person name="Mayer C."/>
            <person name="Miller J."/>
            <person name="Monier A."/>
            <person name="Salamov A."/>
            <person name="Young J."/>
            <person name="Aguilar M."/>
            <person name="Claverie J.M."/>
            <person name="Frickenhaus S."/>
            <person name="Gonzalez K."/>
            <person name="Herman E.K."/>
            <person name="Lin Y.C."/>
            <person name="Napier J."/>
            <person name="Ogata H."/>
            <person name="Sarno A.F."/>
            <person name="Shmutz J."/>
            <person name="Schroeder D."/>
            <person name="de Vargas C."/>
            <person name="Verret F."/>
            <person name="von Dassow P."/>
            <person name="Valentin K."/>
            <person name="Van de Peer Y."/>
            <person name="Wheeler G."/>
            <person name="Dacks J.B."/>
            <person name="Delwiche C.F."/>
            <person name="Dyhrman S.T."/>
            <person name="Glockner G."/>
            <person name="John U."/>
            <person name="Richards T."/>
            <person name="Worden A.Z."/>
            <person name="Zhang X."/>
            <person name="Grigoriev I.V."/>
            <person name="Allen A.E."/>
            <person name="Bidle K."/>
            <person name="Borodovsky M."/>
            <person name="Bowler C."/>
            <person name="Brownlee C."/>
            <person name="Cock J.M."/>
            <person name="Elias M."/>
            <person name="Gladyshev V.N."/>
            <person name="Groth M."/>
            <person name="Guda C."/>
            <person name="Hadaegh A."/>
            <person name="Iglesias-Rodriguez M.D."/>
            <person name="Jenkins J."/>
            <person name="Jones B.M."/>
            <person name="Lawson T."/>
            <person name="Leese F."/>
            <person name="Lindquist E."/>
            <person name="Lobanov A."/>
            <person name="Lomsadze A."/>
            <person name="Malik S.B."/>
            <person name="Marsh M.E."/>
            <person name="Mackinder L."/>
            <person name="Mock T."/>
            <person name="Mueller-Roeber B."/>
            <person name="Pagarete A."/>
            <person name="Parker M."/>
            <person name="Probert I."/>
            <person name="Quesneville H."/>
            <person name="Raines C."/>
            <person name="Rensing S.A."/>
            <person name="Riano-Pachon D.M."/>
            <person name="Richier S."/>
            <person name="Rokitta S."/>
            <person name="Shiraiwa Y."/>
            <person name="Soanes D.M."/>
            <person name="van der Giezen M."/>
            <person name="Wahlund T.M."/>
            <person name="Williams B."/>
            <person name="Wilson W."/>
            <person name="Wolfe G."/>
            <person name="Wurch L.L."/>
        </authorList>
    </citation>
    <scope>NUCLEOTIDE SEQUENCE</scope>
</reference>
<dbReference type="PANTHER" id="PTHR15959:SF0">
    <property type="entry name" value="SYNTAXIN-18"/>
    <property type="match status" value="1"/>
</dbReference>
<accession>A0A0D3I6Z8</accession>
<evidence type="ECO:0000256" key="9">
    <source>
        <dbReference type="SAM" id="MobiDB-lite"/>
    </source>
</evidence>
<evidence type="ECO:0000256" key="4">
    <source>
        <dbReference type="ARBA" id="ARBA00022692"/>
    </source>
</evidence>
<dbReference type="AlphaFoldDB" id="A0A0D3I6Z8"/>
<dbReference type="GO" id="GO:0015031">
    <property type="term" value="P:protein transport"/>
    <property type="evidence" value="ECO:0007669"/>
    <property type="project" value="UniProtKB-KW"/>
</dbReference>